<sequence length="330" mass="37013">MIGFRLYYCFSLLCFAVGEQDSRVRRLRKQKSTGMRRLSRKNTDAALRLLEEQDLQSKENTSGENDSQNEIQLCLETLRQVAVNDKLSHREYVKFLFDLSGGDVDVRNFTSLSPSFKAVFDATACPADTECAVDHPFVSLKSGQKSEQLQQLLCVGAMSEIRTEVSVSFEYTIRYNSVLISDEKVIVCLENGSENFLRDSFGCEQVVPKRQRKLPSASAPKSDLNLDSDFRRMLDEEGFRDLQLSMDTGTDSCRYNADVVIDMLTTFDCDPPTVDPDFECLLVRSTATVSAPAMDEPSESELRTEVTMMLRNGINGDQIGAFLPSDCVLA</sequence>
<dbReference type="RefSeq" id="XP_002184395.1">
    <property type="nucleotide sequence ID" value="XM_002184359.1"/>
</dbReference>
<proteinExistence type="predicted"/>
<dbReference type="Proteomes" id="UP000000759">
    <property type="component" value="Chromosome 23"/>
</dbReference>
<evidence type="ECO:0000313" key="3">
    <source>
        <dbReference type="Proteomes" id="UP000000759"/>
    </source>
</evidence>
<keyword evidence="3" id="KW-1185">Reference proteome</keyword>
<dbReference type="AlphaFoldDB" id="B7GB38"/>
<dbReference type="HOGENOM" id="CLU_843244_0_0_1"/>
<feature type="chain" id="PRO_5002853179" evidence="1">
    <location>
        <begin position="19"/>
        <end position="330"/>
    </location>
</feature>
<evidence type="ECO:0000256" key="1">
    <source>
        <dbReference type="SAM" id="SignalP"/>
    </source>
</evidence>
<reference evidence="3" key="2">
    <citation type="submission" date="2008-08" db="EMBL/GenBank/DDBJ databases">
        <authorList>
            <consortium name="Diatom Consortium"/>
            <person name="Grigoriev I."/>
            <person name="Grimwood J."/>
            <person name="Kuo A."/>
            <person name="Otillar R.P."/>
            <person name="Salamov A."/>
            <person name="Detter J.C."/>
            <person name="Lindquist E."/>
            <person name="Shapiro H."/>
            <person name="Lucas S."/>
            <person name="Glavina del Rio T."/>
            <person name="Pitluck S."/>
            <person name="Rokhsar D."/>
            <person name="Bowler C."/>
        </authorList>
    </citation>
    <scope>GENOME REANNOTATION</scope>
    <source>
        <strain evidence="3">CCAP 1055/1</strain>
    </source>
</reference>
<reference evidence="2 3" key="1">
    <citation type="journal article" date="2008" name="Nature">
        <title>The Phaeodactylum genome reveals the evolutionary history of diatom genomes.</title>
        <authorList>
            <person name="Bowler C."/>
            <person name="Allen A.E."/>
            <person name="Badger J.H."/>
            <person name="Grimwood J."/>
            <person name="Jabbari K."/>
            <person name="Kuo A."/>
            <person name="Maheswari U."/>
            <person name="Martens C."/>
            <person name="Maumus F."/>
            <person name="Otillar R.P."/>
            <person name="Rayko E."/>
            <person name="Salamov A."/>
            <person name="Vandepoele K."/>
            <person name="Beszteri B."/>
            <person name="Gruber A."/>
            <person name="Heijde M."/>
            <person name="Katinka M."/>
            <person name="Mock T."/>
            <person name="Valentin K."/>
            <person name="Verret F."/>
            <person name="Berges J.A."/>
            <person name="Brownlee C."/>
            <person name="Cadoret J.P."/>
            <person name="Chiovitti A."/>
            <person name="Choi C.J."/>
            <person name="Coesel S."/>
            <person name="De Martino A."/>
            <person name="Detter J.C."/>
            <person name="Durkin C."/>
            <person name="Falciatore A."/>
            <person name="Fournet J."/>
            <person name="Haruta M."/>
            <person name="Huysman M.J."/>
            <person name="Jenkins B.D."/>
            <person name="Jiroutova K."/>
            <person name="Jorgensen R.E."/>
            <person name="Joubert Y."/>
            <person name="Kaplan A."/>
            <person name="Kroger N."/>
            <person name="Kroth P.G."/>
            <person name="La Roche J."/>
            <person name="Lindquist E."/>
            <person name="Lommer M."/>
            <person name="Martin-Jezequel V."/>
            <person name="Lopez P.J."/>
            <person name="Lucas S."/>
            <person name="Mangogna M."/>
            <person name="McGinnis K."/>
            <person name="Medlin L.K."/>
            <person name="Montsant A."/>
            <person name="Oudot-Le Secq M.P."/>
            <person name="Napoli C."/>
            <person name="Obornik M."/>
            <person name="Parker M.S."/>
            <person name="Petit J.L."/>
            <person name="Porcel B.M."/>
            <person name="Poulsen N."/>
            <person name="Robison M."/>
            <person name="Rychlewski L."/>
            <person name="Rynearson T.A."/>
            <person name="Schmutz J."/>
            <person name="Shapiro H."/>
            <person name="Siaut M."/>
            <person name="Stanley M."/>
            <person name="Sussman M.R."/>
            <person name="Taylor A.R."/>
            <person name="Vardi A."/>
            <person name="von Dassow P."/>
            <person name="Vyverman W."/>
            <person name="Willis A."/>
            <person name="Wyrwicz L.S."/>
            <person name="Rokhsar D.S."/>
            <person name="Weissenbach J."/>
            <person name="Armbrust E.V."/>
            <person name="Green B.R."/>
            <person name="Van de Peer Y."/>
            <person name="Grigoriev I.V."/>
        </authorList>
    </citation>
    <scope>NUCLEOTIDE SEQUENCE [LARGE SCALE GENOMIC DNA]</scope>
    <source>
        <strain evidence="2 3">CCAP 1055/1</strain>
    </source>
</reference>
<keyword evidence="1" id="KW-0732">Signal</keyword>
<dbReference type="PaxDb" id="2850-Phatr49578"/>
<evidence type="ECO:0000313" key="2">
    <source>
        <dbReference type="EMBL" id="EEC44144.1"/>
    </source>
</evidence>
<dbReference type="GeneID" id="7198240"/>
<feature type="signal peptide" evidence="1">
    <location>
        <begin position="1"/>
        <end position="18"/>
    </location>
</feature>
<dbReference type="EMBL" id="CM000625">
    <property type="protein sequence ID" value="EEC44144.1"/>
    <property type="molecule type" value="Genomic_DNA"/>
</dbReference>
<name>B7GB38_PHATC</name>
<protein>
    <submittedName>
        <fullName evidence="2">Uncharacterized protein</fullName>
    </submittedName>
</protein>
<gene>
    <name evidence="2" type="ORF">PHATRDRAFT_49578</name>
</gene>
<accession>B7GB38</accession>
<dbReference type="InParanoid" id="B7GB38"/>
<organism evidence="2 3">
    <name type="scientific">Phaeodactylum tricornutum (strain CCAP 1055/1)</name>
    <dbReference type="NCBI Taxonomy" id="556484"/>
    <lineage>
        <taxon>Eukaryota</taxon>
        <taxon>Sar</taxon>
        <taxon>Stramenopiles</taxon>
        <taxon>Ochrophyta</taxon>
        <taxon>Bacillariophyta</taxon>
        <taxon>Bacillariophyceae</taxon>
        <taxon>Bacillariophycidae</taxon>
        <taxon>Naviculales</taxon>
        <taxon>Phaeodactylaceae</taxon>
        <taxon>Phaeodactylum</taxon>
    </lineage>
</organism>
<dbReference type="KEGG" id="pti:PHATRDRAFT_49578"/>